<reference evidence="2" key="1">
    <citation type="journal article" date="2022" name="Mol. Ecol. Resour.">
        <title>The genomes of chicory, endive, great burdock and yacon provide insights into Asteraceae palaeo-polyploidization history and plant inulin production.</title>
        <authorList>
            <person name="Fan W."/>
            <person name="Wang S."/>
            <person name="Wang H."/>
            <person name="Wang A."/>
            <person name="Jiang F."/>
            <person name="Liu H."/>
            <person name="Zhao H."/>
            <person name="Xu D."/>
            <person name="Zhang Y."/>
        </authorList>
    </citation>
    <scope>NUCLEOTIDE SEQUENCE [LARGE SCALE GENOMIC DNA]</scope>
    <source>
        <strain evidence="2">cv. Punajuju</strain>
    </source>
</reference>
<dbReference type="Proteomes" id="UP001055811">
    <property type="component" value="Linkage Group LG03"/>
</dbReference>
<evidence type="ECO:0000313" key="2">
    <source>
        <dbReference type="Proteomes" id="UP001055811"/>
    </source>
</evidence>
<keyword evidence="2" id="KW-1185">Reference proteome</keyword>
<gene>
    <name evidence="1" type="ORF">L2E82_18409</name>
</gene>
<name>A0ACB9FAL3_CICIN</name>
<reference evidence="1 2" key="2">
    <citation type="journal article" date="2022" name="Mol. Ecol. Resour.">
        <title>The genomes of chicory, endive, great burdock and yacon provide insights into Asteraceae paleo-polyploidization history and plant inulin production.</title>
        <authorList>
            <person name="Fan W."/>
            <person name="Wang S."/>
            <person name="Wang H."/>
            <person name="Wang A."/>
            <person name="Jiang F."/>
            <person name="Liu H."/>
            <person name="Zhao H."/>
            <person name="Xu D."/>
            <person name="Zhang Y."/>
        </authorList>
    </citation>
    <scope>NUCLEOTIDE SEQUENCE [LARGE SCALE GENOMIC DNA]</scope>
    <source>
        <strain evidence="2">cv. Punajuju</strain>
        <tissue evidence="1">Leaves</tissue>
    </source>
</reference>
<proteinExistence type="predicted"/>
<dbReference type="EMBL" id="CM042011">
    <property type="protein sequence ID" value="KAI3767980.1"/>
    <property type="molecule type" value="Genomic_DNA"/>
</dbReference>
<sequence>MNILMARCLPPQVQNQLTGTPWLQELTEHLLIASTIVDQCSNTRGFFPPPPRAVNWELTKESGIMDHLQDWLVQGGYENGELTYTCRAIENVVHKEEPIYREALLQFLASYHFDNQPLGMDTEEMVQFRLGNHNRSCSLWEFGYRIGLYTQEESEAPGFDPFHRRANYDADDSFSPADYRSTISSTRYHENTVREGLMHLPAHRMLHRLISTMIWPCADEERVLPRELHLMLCLTRILQTCNILYSVADYIKQIIDAPLKQIALGGEHYVMRLTQSYGLLSEHTTRGLTIVQPVPFSPPTTLSQDVINVDDGITATERSRFPVLRAEPSTSKKRPRVTISLPLGLSPATMESRYLADEVKAVQKALQTHGREHQVQTMAMHEVDSRTKNTHAQLLWLSECIINFIDGSQNPIQRPQPKDVEKEEEPIEDEEEEPMEDEEDDTAHS</sequence>
<protein>
    <submittedName>
        <fullName evidence="1">Uncharacterized protein</fullName>
    </submittedName>
</protein>
<organism evidence="1 2">
    <name type="scientific">Cichorium intybus</name>
    <name type="common">Chicory</name>
    <dbReference type="NCBI Taxonomy" id="13427"/>
    <lineage>
        <taxon>Eukaryota</taxon>
        <taxon>Viridiplantae</taxon>
        <taxon>Streptophyta</taxon>
        <taxon>Embryophyta</taxon>
        <taxon>Tracheophyta</taxon>
        <taxon>Spermatophyta</taxon>
        <taxon>Magnoliopsida</taxon>
        <taxon>eudicotyledons</taxon>
        <taxon>Gunneridae</taxon>
        <taxon>Pentapetalae</taxon>
        <taxon>asterids</taxon>
        <taxon>campanulids</taxon>
        <taxon>Asterales</taxon>
        <taxon>Asteraceae</taxon>
        <taxon>Cichorioideae</taxon>
        <taxon>Cichorieae</taxon>
        <taxon>Cichoriinae</taxon>
        <taxon>Cichorium</taxon>
    </lineage>
</organism>
<comment type="caution">
    <text evidence="1">The sequence shown here is derived from an EMBL/GenBank/DDBJ whole genome shotgun (WGS) entry which is preliminary data.</text>
</comment>
<accession>A0ACB9FAL3</accession>
<evidence type="ECO:0000313" key="1">
    <source>
        <dbReference type="EMBL" id="KAI3767980.1"/>
    </source>
</evidence>